<dbReference type="EMBL" id="JALJOS010000011">
    <property type="protein sequence ID" value="KAK9832990.1"/>
    <property type="molecule type" value="Genomic_DNA"/>
</dbReference>
<evidence type="ECO:0000256" key="5">
    <source>
        <dbReference type="ARBA" id="ARBA00022786"/>
    </source>
</evidence>
<dbReference type="GO" id="GO:0006508">
    <property type="term" value="P:proteolysis"/>
    <property type="evidence" value="ECO:0007669"/>
    <property type="project" value="UniProtKB-KW"/>
</dbReference>
<evidence type="ECO:0000313" key="12">
    <source>
        <dbReference type="Proteomes" id="UP001438707"/>
    </source>
</evidence>
<feature type="region of interest" description="Disordered" evidence="9">
    <location>
        <begin position="199"/>
        <end position="234"/>
    </location>
</feature>
<feature type="compositionally biased region" description="Low complexity" evidence="9">
    <location>
        <begin position="199"/>
        <end position="215"/>
    </location>
</feature>
<proteinExistence type="inferred from homology"/>
<dbReference type="CDD" id="cd08066">
    <property type="entry name" value="MPN_AMSH_like"/>
    <property type="match status" value="1"/>
</dbReference>
<comment type="similarity">
    <text evidence="2">Belongs to the peptidase M67C family.</text>
</comment>
<dbReference type="GO" id="GO:0061578">
    <property type="term" value="F:K63-linked deubiquitinase activity"/>
    <property type="evidence" value="ECO:0007669"/>
    <property type="project" value="InterPro"/>
</dbReference>
<dbReference type="InterPro" id="IPR037518">
    <property type="entry name" value="MPN"/>
</dbReference>
<evidence type="ECO:0000256" key="3">
    <source>
        <dbReference type="ARBA" id="ARBA00022670"/>
    </source>
</evidence>
<evidence type="ECO:0000256" key="8">
    <source>
        <dbReference type="ARBA" id="ARBA00023049"/>
    </source>
</evidence>
<feature type="compositionally biased region" description="Pro residues" evidence="9">
    <location>
        <begin position="361"/>
        <end position="373"/>
    </location>
</feature>
<keyword evidence="5" id="KW-0833">Ubl conjugation pathway</keyword>
<feature type="domain" description="MPN" evidence="10">
    <location>
        <begin position="391"/>
        <end position="523"/>
    </location>
</feature>
<dbReference type="Gene3D" id="1.20.58.80">
    <property type="entry name" value="Phosphotransferase system, lactose/cellobiose-type IIA subunit"/>
    <property type="match status" value="1"/>
</dbReference>
<dbReference type="InterPro" id="IPR015063">
    <property type="entry name" value="USP8_dimer"/>
</dbReference>
<dbReference type="PANTHER" id="PTHR12947:SF13">
    <property type="entry name" value="FI19924P1"/>
    <property type="match status" value="1"/>
</dbReference>
<keyword evidence="7" id="KW-0862">Zinc</keyword>
<dbReference type="SMART" id="SM00232">
    <property type="entry name" value="JAB_MPN"/>
    <property type="match status" value="1"/>
</dbReference>
<dbReference type="GO" id="GO:0016020">
    <property type="term" value="C:membrane"/>
    <property type="evidence" value="ECO:0007669"/>
    <property type="project" value="TreeGrafter"/>
</dbReference>
<dbReference type="Gene3D" id="3.40.140.10">
    <property type="entry name" value="Cytidine Deaminase, domain 2"/>
    <property type="match status" value="1"/>
</dbReference>
<dbReference type="InterPro" id="IPR044098">
    <property type="entry name" value="STAMBP/STALP-like_MPN"/>
</dbReference>
<evidence type="ECO:0000256" key="9">
    <source>
        <dbReference type="SAM" id="MobiDB-lite"/>
    </source>
</evidence>
<keyword evidence="12" id="KW-1185">Reference proteome</keyword>
<comment type="cofactor">
    <cofactor evidence="1">
        <name>Zn(2+)</name>
        <dbReference type="ChEBI" id="CHEBI:29105"/>
    </cofactor>
</comment>
<dbReference type="InterPro" id="IPR000555">
    <property type="entry name" value="JAMM/MPN+_dom"/>
</dbReference>
<dbReference type="GO" id="GO:0046872">
    <property type="term" value="F:metal ion binding"/>
    <property type="evidence" value="ECO:0007669"/>
    <property type="project" value="UniProtKB-KW"/>
</dbReference>
<feature type="compositionally biased region" description="Basic and acidic residues" evidence="9">
    <location>
        <begin position="100"/>
        <end position="110"/>
    </location>
</feature>
<evidence type="ECO:0000256" key="4">
    <source>
        <dbReference type="ARBA" id="ARBA00022723"/>
    </source>
</evidence>
<evidence type="ECO:0000256" key="7">
    <source>
        <dbReference type="ARBA" id="ARBA00022833"/>
    </source>
</evidence>
<feature type="region of interest" description="Disordered" evidence="9">
    <location>
        <begin position="283"/>
        <end position="385"/>
    </location>
</feature>
<evidence type="ECO:0000259" key="10">
    <source>
        <dbReference type="PROSITE" id="PS50249"/>
    </source>
</evidence>
<dbReference type="GO" id="GO:0005768">
    <property type="term" value="C:endosome"/>
    <property type="evidence" value="ECO:0007669"/>
    <property type="project" value="TreeGrafter"/>
</dbReference>
<keyword evidence="3" id="KW-0645">Protease</keyword>
<dbReference type="Pfam" id="PF01398">
    <property type="entry name" value="JAB"/>
    <property type="match status" value="1"/>
</dbReference>
<sequence>MPRSPRPSRSGILAASAPAREVNPLLGLDTYYRSADLLARQASKYRRSGDEHQLYVMLLRLVSLYVETLPNHKDYNPNAAKAQKLGKAVKEQHIMELEKLKRSMNEREAAGENAWESRASDRPSDTHLLTSSALPQVDWGRFAQTQNAQPAYQGSSVNAPVQQFAQPASPSNLYASTQAYSADLAAQLDLLSGDSFDARPASAPAARSQPGPSSSWEAGSMSSNSPWSRAQMEAGVSREAMERHAMLPMAGSSNRLARRESQEGAAAMGPLYPALDSRPLAPIQYGNSAHSNDSSQSLMDADVRPARSAAQPSPSLELQLGPQEMQVQHMQPPEHPLPPGSSCACHPGPPWATPPAATRVTPPPPPALEPPPSQRDSPGGVAKKPNEMRDVHISLALMEEFLKYAARNTSKGVETCGVLAGQLDEKSGLFKICTLILPKQTGTSDTVETLNEEEVFDLQDKRDLFSMGWIHTHPTQTCFLSSVDIHTQYGYQVMMEEAIAIVMAPRDSTKRCGVFRLTTPGGLKLIQNCRKSGFHSHPPTHTGQPMYELCGHVYLNPRLRHDVVDLR</sequence>
<dbReference type="SUPFAM" id="SSF140856">
    <property type="entry name" value="USP8 N-terminal domain-like"/>
    <property type="match status" value="1"/>
</dbReference>
<accession>A0AAW1RH52</accession>
<feature type="region of interest" description="Disordered" evidence="9">
    <location>
        <begin position="100"/>
        <end position="128"/>
    </location>
</feature>
<evidence type="ECO:0000256" key="2">
    <source>
        <dbReference type="ARBA" id="ARBA00010981"/>
    </source>
</evidence>
<dbReference type="Pfam" id="PF08969">
    <property type="entry name" value="USP8_dimer"/>
    <property type="match status" value="1"/>
</dbReference>
<feature type="compositionally biased region" description="Polar residues" evidence="9">
    <location>
        <begin position="216"/>
        <end position="228"/>
    </location>
</feature>
<feature type="compositionally biased region" description="Polar residues" evidence="9">
    <location>
        <begin position="285"/>
        <end position="298"/>
    </location>
</feature>
<gene>
    <name evidence="11" type="ORF">WJX74_003787</name>
</gene>
<dbReference type="GO" id="GO:0140492">
    <property type="term" value="F:metal-dependent deubiquitinase activity"/>
    <property type="evidence" value="ECO:0007669"/>
    <property type="project" value="InterPro"/>
</dbReference>
<keyword evidence="8" id="KW-0482">Metalloprotease</keyword>
<reference evidence="11 12" key="1">
    <citation type="journal article" date="2024" name="Nat. Commun.">
        <title>Phylogenomics reveals the evolutionary origins of lichenization in chlorophyte algae.</title>
        <authorList>
            <person name="Puginier C."/>
            <person name="Libourel C."/>
            <person name="Otte J."/>
            <person name="Skaloud P."/>
            <person name="Haon M."/>
            <person name="Grisel S."/>
            <person name="Petersen M."/>
            <person name="Berrin J.G."/>
            <person name="Delaux P.M."/>
            <person name="Dal Grande F."/>
            <person name="Keller J."/>
        </authorList>
    </citation>
    <scope>NUCLEOTIDE SEQUENCE [LARGE SCALE GENOMIC DNA]</scope>
    <source>
        <strain evidence="11 12">SAG 2145</strain>
    </source>
</reference>
<dbReference type="Proteomes" id="UP001438707">
    <property type="component" value="Unassembled WGS sequence"/>
</dbReference>
<dbReference type="SUPFAM" id="SSF102712">
    <property type="entry name" value="JAB1/MPN domain"/>
    <property type="match status" value="1"/>
</dbReference>
<dbReference type="AlphaFoldDB" id="A0AAW1RH52"/>
<dbReference type="PROSITE" id="PS50249">
    <property type="entry name" value="MPN"/>
    <property type="match status" value="1"/>
</dbReference>
<name>A0AAW1RH52_9CHLO</name>
<keyword evidence="6" id="KW-0378">Hydrolase</keyword>
<evidence type="ECO:0000256" key="6">
    <source>
        <dbReference type="ARBA" id="ARBA00022801"/>
    </source>
</evidence>
<keyword evidence="4" id="KW-0479">Metal-binding</keyword>
<organism evidence="11 12">
    <name type="scientific">Apatococcus lobatus</name>
    <dbReference type="NCBI Taxonomy" id="904363"/>
    <lineage>
        <taxon>Eukaryota</taxon>
        <taxon>Viridiplantae</taxon>
        <taxon>Chlorophyta</taxon>
        <taxon>core chlorophytes</taxon>
        <taxon>Trebouxiophyceae</taxon>
        <taxon>Chlorellales</taxon>
        <taxon>Chlorellaceae</taxon>
        <taxon>Apatococcus</taxon>
    </lineage>
</organism>
<dbReference type="GO" id="GO:0070536">
    <property type="term" value="P:protein K63-linked deubiquitination"/>
    <property type="evidence" value="ECO:0007669"/>
    <property type="project" value="InterPro"/>
</dbReference>
<protein>
    <recommendedName>
        <fullName evidence="10">MPN domain-containing protein</fullName>
    </recommendedName>
</protein>
<dbReference type="PANTHER" id="PTHR12947">
    <property type="entry name" value="AMSH-LIKE PROTEASE"/>
    <property type="match status" value="1"/>
</dbReference>
<comment type="caution">
    <text evidence="11">The sequence shown here is derived from an EMBL/GenBank/DDBJ whole genome shotgun (WGS) entry which is preliminary data.</text>
</comment>
<evidence type="ECO:0000256" key="1">
    <source>
        <dbReference type="ARBA" id="ARBA00001947"/>
    </source>
</evidence>
<evidence type="ECO:0000313" key="11">
    <source>
        <dbReference type="EMBL" id="KAK9832990.1"/>
    </source>
</evidence>